<evidence type="ECO:0000313" key="2">
    <source>
        <dbReference type="Proteomes" id="UP000183832"/>
    </source>
</evidence>
<protein>
    <submittedName>
        <fullName evidence="1">CLUMA_CG006454, isoform A</fullName>
    </submittedName>
</protein>
<evidence type="ECO:0000313" key="1">
    <source>
        <dbReference type="EMBL" id="CRK92690.1"/>
    </source>
</evidence>
<gene>
    <name evidence="1" type="ORF">CLUMA_CG006454</name>
</gene>
<keyword evidence="2" id="KW-1185">Reference proteome</keyword>
<name>A0A1J1HYR1_9DIPT</name>
<dbReference type="AlphaFoldDB" id="A0A1J1HYR1"/>
<organism evidence="1 2">
    <name type="scientific">Clunio marinus</name>
    <dbReference type="NCBI Taxonomy" id="568069"/>
    <lineage>
        <taxon>Eukaryota</taxon>
        <taxon>Metazoa</taxon>
        <taxon>Ecdysozoa</taxon>
        <taxon>Arthropoda</taxon>
        <taxon>Hexapoda</taxon>
        <taxon>Insecta</taxon>
        <taxon>Pterygota</taxon>
        <taxon>Neoptera</taxon>
        <taxon>Endopterygota</taxon>
        <taxon>Diptera</taxon>
        <taxon>Nematocera</taxon>
        <taxon>Chironomoidea</taxon>
        <taxon>Chironomidae</taxon>
        <taxon>Clunio</taxon>
    </lineage>
</organism>
<sequence>MLMLAFEHSTDDSTFCLFIKSMITWKVSSIKHETCEIKSKGIETISSSLLANVLLANKL</sequence>
<dbReference type="EMBL" id="CVRI01000035">
    <property type="protein sequence ID" value="CRK92690.1"/>
    <property type="molecule type" value="Genomic_DNA"/>
</dbReference>
<reference evidence="1 2" key="1">
    <citation type="submission" date="2015-04" db="EMBL/GenBank/DDBJ databases">
        <authorList>
            <person name="Syromyatnikov M.Y."/>
            <person name="Popov V.N."/>
        </authorList>
    </citation>
    <scope>NUCLEOTIDE SEQUENCE [LARGE SCALE GENOMIC DNA]</scope>
</reference>
<dbReference type="Proteomes" id="UP000183832">
    <property type="component" value="Unassembled WGS sequence"/>
</dbReference>
<accession>A0A1J1HYR1</accession>
<proteinExistence type="predicted"/>